<dbReference type="SMART" id="SM00465">
    <property type="entry name" value="GIYc"/>
    <property type="match status" value="1"/>
</dbReference>
<protein>
    <submittedName>
        <fullName evidence="3">Excinuclease ABC subunit C</fullName>
    </submittedName>
</protein>
<evidence type="ECO:0000313" key="3">
    <source>
        <dbReference type="EMBL" id="OAB80331.1"/>
    </source>
</evidence>
<dbReference type="SUPFAM" id="SSF82771">
    <property type="entry name" value="GIY-YIG endonuclease"/>
    <property type="match status" value="1"/>
</dbReference>
<organism evidence="3 4">
    <name type="scientific">Cochleicola gelatinilyticus</name>
    <dbReference type="NCBI Taxonomy" id="1763537"/>
    <lineage>
        <taxon>Bacteria</taxon>
        <taxon>Pseudomonadati</taxon>
        <taxon>Bacteroidota</taxon>
        <taxon>Flavobacteriia</taxon>
        <taxon>Flavobacteriales</taxon>
        <taxon>Flavobacteriaceae</taxon>
        <taxon>Cochleicola</taxon>
    </lineage>
</organism>
<dbReference type="EMBL" id="LRXL01000026">
    <property type="protein sequence ID" value="OAB80331.1"/>
    <property type="molecule type" value="Genomic_DNA"/>
</dbReference>
<dbReference type="InterPro" id="IPR000305">
    <property type="entry name" value="GIY-YIG_endonuc"/>
</dbReference>
<keyword evidence="4" id="KW-1185">Reference proteome</keyword>
<dbReference type="AlphaFoldDB" id="A0A167J4I4"/>
<dbReference type="Pfam" id="PF01541">
    <property type="entry name" value="GIY-YIG"/>
    <property type="match status" value="1"/>
</dbReference>
<dbReference type="OrthoDB" id="1495241at2"/>
<proteinExistence type="inferred from homology"/>
<comment type="caution">
    <text evidence="3">The sequence shown here is derived from an EMBL/GenBank/DDBJ whole genome shotgun (WGS) entry which is preliminary data.</text>
</comment>
<dbReference type="Gene3D" id="3.40.1440.10">
    <property type="entry name" value="GIY-YIG endonuclease"/>
    <property type="match status" value="1"/>
</dbReference>
<dbReference type="InterPro" id="IPR050190">
    <property type="entry name" value="UPF0213_domain"/>
</dbReference>
<evidence type="ECO:0000259" key="2">
    <source>
        <dbReference type="PROSITE" id="PS50164"/>
    </source>
</evidence>
<comment type="similarity">
    <text evidence="1">Belongs to the UPF0213 family.</text>
</comment>
<dbReference type="PANTHER" id="PTHR34477">
    <property type="entry name" value="UPF0213 PROTEIN YHBQ"/>
    <property type="match status" value="1"/>
</dbReference>
<dbReference type="PROSITE" id="PS50164">
    <property type="entry name" value="GIY_YIG"/>
    <property type="match status" value="1"/>
</dbReference>
<dbReference type="Proteomes" id="UP000077013">
    <property type="component" value="Unassembled WGS sequence"/>
</dbReference>
<feature type="domain" description="GIY-YIG" evidence="2">
    <location>
        <begin position="2"/>
        <end position="79"/>
    </location>
</feature>
<dbReference type="PANTHER" id="PTHR34477:SF1">
    <property type="entry name" value="UPF0213 PROTEIN YHBQ"/>
    <property type="match status" value="1"/>
</dbReference>
<dbReference type="STRING" id="1763537.ULVI_06230"/>
<reference evidence="3 4" key="1">
    <citation type="submission" date="2016-02" db="EMBL/GenBank/DDBJ databases">
        <title>Ulvibacter sp. LPB0005, isolated from Thais luteostoma.</title>
        <authorList>
            <person name="Shin S.-K."/>
            <person name="Yi H."/>
        </authorList>
    </citation>
    <scope>NUCLEOTIDE SEQUENCE [LARGE SCALE GENOMIC DNA]</scope>
    <source>
        <strain evidence="3 4">LPB0005</strain>
    </source>
</reference>
<sequence length="101" mass="12102">MKLYFTYILLCSDNSYYTGMTNDIERRVEEHIQGKKKSSYTYARRPVELKWFVTCTNPSEAIKIEKQIKGWTHRKKKALIEENAKDLIRFSKNYKEFGKPK</sequence>
<evidence type="ECO:0000256" key="1">
    <source>
        <dbReference type="ARBA" id="ARBA00007435"/>
    </source>
</evidence>
<dbReference type="RefSeq" id="WP_068590806.1">
    <property type="nucleotide sequence ID" value="NZ_LRXL01000026.1"/>
</dbReference>
<name>A0A167J4I4_9FLAO</name>
<dbReference type="CDD" id="cd10456">
    <property type="entry name" value="GIY-YIG_UPF0213"/>
    <property type="match status" value="1"/>
</dbReference>
<dbReference type="InterPro" id="IPR035901">
    <property type="entry name" value="GIY-YIG_endonuc_sf"/>
</dbReference>
<gene>
    <name evidence="3" type="ORF">ULVI_06230</name>
</gene>
<evidence type="ECO:0000313" key="4">
    <source>
        <dbReference type="Proteomes" id="UP000077013"/>
    </source>
</evidence>
<accession>A0A167J4I4</accession>